<dbReference type="RefSeq" id="WP_184745158.1">
    <property type="nucleotide sequence ID" value="NZ_JACHGJ010000002.1"/>
</dbReference>
<reference evidence="1 2" key="1">
    <citation type="submission" date="2020-08" db="EMBL/GenBank/DDBJ databases">
        <title>Genomic Encyclopedia of Type Strains, Phase IV (KMG-IV): sequencing the most valuable type-strain genomes for metagenomic binning, comparative biology and taxonomic classification.</title>
        <authorList>
            <person name="Goeker M."/>
        </authorList>
    </citation>
    <scope>NUCLEOTIDE SEQUENCE [LARGE SCALE GENOMIC DNA]</scope>
    <source>
        <strain evidence="1 2">DSM 2461</strain>
    </source>
</reference>
<sequence length="242" mass="28111">MKRKSVLIYTFTLFVLSLLPAQQNEDPWRIVGRMEKMLSEIEDYQCRMYEWSVKGRKEEIRYINFYFKKPRLIRMDIIRGNRNGDDGSIAVLEEDGKVTGRKGGILSPFAVKVEKDSPLATTIRGVAFDQSDAIAAWERLVGLKDSSRLIFTVEAEGWLFDFSLNEPENGITREVLFISKNNLMPLYTKSFEGRNLVQHVVWRSYLINTGLPRELFHVRYEAENLKTLGIRNNIDLPLELKE</sequence>
<evidence type="ECO:0000313" key="1">
    <source>
        <dbReference type="EMBL" id="MBB6479700.1"/>
    </source>
</evidence>
<accession>A0A841R9L6</accession>
<keyword evidence="2" id="KW-1185">Reference proteome</keyword>
<dbReference type="Proteomes" id="UP000587760">
    <property type="component" value="Unassembled WGS sequence"/>
</dbReference>
<dbReference type="EMBL" id="JACHGJ010000002">
    <property type="protein sequence ID" value="MBB6479700.1"/>
    <property type="molecule type" value="Genomic_DNA"/>
</dbReference>
<dbReference type="AlphaFoldDB" id="A0A841R9L6"/>
<evidence type="ECO:0000313" key="2">
    <source>
        <dbReference type="Proteomes" id="UP000587760"/>
    </source>
</evidence>
<keyword evidence="1" id="KW-0449">Lipoprotein</keyword>
<name>A0A841R9L6_9SPIO</name>
<gene>
    <name evidence="1" type="ORF">HNR50_001358</name>
</gene>
<comment type="caution">
    <text evidence="1">The sequence shown here is derived from an EMBL/GenBank/DDBJ whole genome shotgun (WGS) entry which is preliminary data.</text>
</comment>
<protein>
    <submittedName>
        <fullName evidence="1">Outer membrane lipoprotein-sorting protein</fullName>
    </submittedName>
</protein>
<proteinExistence type="predicted"/>
<organism evidence="1 2">
    <name type="scientific">Spirochaeta isovalerica</name>
    <dbReference type="NCBI Taxonomy" id="150"/>
    <lineage>
        <taxon>Bacteria</taxon>
        <taxon>Pseudomonadati</taxon>
        <taxon>Spirochaetota</taxon>
        <taxon>Spirochaetia</taxon>
        <taxon>Spirochaetales</taxon>
        <taxon>Spirochaetaceae</taxon>
        <taxon>Spirochaeta</taxon>
    </lineage>
</organism>